<keyword evidence="2" id="KW-0732">Signal</keyword>
<dbReference type="Proteomes" id="UP000298050">
    <property type="component" value="Unassembled WGS sequence"/>
</dbReference>
<keyword evidence="4" id="KW-1185">Reference proteome</keyword>
<proteinExistence type="predicted"/>
<feature type="compositionally biased region" description="Low complexity" evidence="1">
    <location>
        <begin position="145"/>
        <end position="157"/>
    </location>
</feature>
<feature type="region of interest" description="Disordered" evidence="1">
    <location>
        <begin position="118"/>
        <end position="157"/>
    </location>
</feature>
<gene>
    <name evidence="3" type="ORF">E4634_01800</name>
</gene>
<dbReference type="RefSeq" id="WP_135440899.1">
    <property type="nucleotide sequence ID" value="NZ_SRLE01000002.1"/>
</dbReference>
<protein>
    <submittedName>
        <fullName evidence="3">Uncharacterized protein</fullName>
    </submittedName>
</protein>
<reference evidence="3 4" key="1">
    <citation type="submission" date="2019-04" db="EMBL/GenBank/DDBJ databases">
        <title>Taxonomy of novel Haliea sp. from mangrove soil of West Coast of India.</title>
        <authorList>
            <person name="Verma A."/>
            <person name="Kumar P."/>
            <person name="Krishnamurthi S."/>
        </authorList>
    </citation>
    <scope>NUCLEOTIDE SEQUENCE [LARGE SCALE GENOMIC DNA]</scope>
    <source>
        <strain evidence="3 4">SAOS-164</strain>
    </source>
</reference>
<evidence type="ECO:0000313" key="3">
    <source>
        <dbReference type="EMBL" id="TGD75647.1"/>
    </source>
</evidence>
<feature type="signal peptide" evidence="2">
    <location>
        <begin position="1"/>
        <end position="28"/>
    </location>
</feature>
<dbReference type="EMBL" id="SRLE01000002">
    <property type="protein sequence ID" value="TGD75647.1"/>
    <property type="molecule type" value="Genomic_DNA"/>
</dbReference>
<evidence type="ECO:0000313" key="4">
    <source>
        <dbReference type="Proteomes" id="UP000298050"/>
    </source>
</evidence>
<comment type="caution">
    <text evidence="3">The sequence shown here is derived from an EMBL/GenBank/DDBJ whole genome shotgun (WGS) entry which is preliminary data.</text>
</comment>
<sequence>MNQTNTTYRHLPTAAALLLAGLCGTAPAQSQAIDTTPVGGAWNIEFCWRVGSCLVSSLDINQIGPFINFEMGDGSAGVGLSLETQVIMHFTGGCMPNYIAEDPTAIYMEGVMRCTDGSGTSGTWSALREVPQPGPPPQPVPAPAEGPTGAAPGELAR</sequence>
<evidence type="ECO:0000256" key="2">
    <source>
        <dbReference type="SAM" id="SignalP"/>
    </source>
</evidence>
<feature type="compositionally biased region" description="Pro residues" evidence="1">
    <location>
        <begin position="132"/>
        <end position="144"/>
    </location>
</feature>
<feature type="chain" id="PRO_5021365433" evidence="2">
    <location>
        <begin position="29"/>
        <end position="157"/>
    </location>
</feature>
<dbReference type="AlphaFoldDB" id="A0A4Z0M8D3"/>
<organism evidence="3 4">
    <name type="scientific">Mangrovimicrobium sediminis</name>
    <dbReference type="NCBI Taxonomy" id="2562682"/>
    <lineage>
        <taxon>Bacteria</taxon>
        <taxon>Pseudomonadati</taxon>
        <taxon>Pseudomonadota</taxon>
        <taxon>Gammaproteobacteria</taxon>
        <taxon>Cellvibrionales</taxon>
        <taxon>Halieaceae</taxon>
        <taxon>Mangrovimicrobium</taxon>
    </lineage>
</organism>
<name>A0A4Z0M8D3_9GAMM</name>
<accession>A0A4Z0M8D3</accession>
<evidence type="ECO:0000256" key="1">
    <source>
        <dbReference type="SAM" id="MobiDB-lite"/>
    </source>
</evidence>